<dbReference type="Pfam" id="PF00005">
    <property type="entry name" value="ABC_tran"/>
    <property type="match status" value="1"/>
</dbReference>
<dbReference type="PROSITE" id="PS50893">
    <property type="entry name" value="ABC_TRANSPORTER_2"/>
    <property type="match status" value="1"/>
</dbReference>
<dbReference type="InterPro" id="IPR003439">
    <property type="entry name" value="ABC_transporter-like_ATP-bd"/>
</dbReference>
<dbReference type="PANTHER" id="PTHR42794">
    <property type="entry name" value="HEMIN IMPORT ATP-BINDING PROTEIN HMUV"/>
    <property type="match status" value="1"/>
</dbReference>
<dbReference type="AlphaFoldDB" id="A0A9D2PRG3"/>
<dbReference type="SUPFAM" id="SSF52540">
    <property type="entry name" value="P-loop containing nucleoside triphosphate hydrolases"/>
    <property type="match status" value="1"/>
</dbReference>
<sequence>MEKVMLDIQEAFAGYGEKSVLNGISITVREGEFVALIGANGAGKSTLLKCISGLLPLKGGKITICGKDTRELKPKERARMVAVVPQSYSVEYDFTVEDVVAMGRYPYQGLGRKESREDVIAVRQAMEATNTLEFRKRLYNELSGGEKQRVILARALAQQPRIILLDEPTSALDIHHQTEVMELITQMNQEKKMTVLSVLHDVNMASRYCGRMVLLQDGKAAADGAPSAVVTRKNMEKLYHMKLFIRENPLFHKPEILPIRVLRQEQAEHPLRIHVICGGDGAVKILEELDDRGYALTAGVVNEGSDDCEICRSLKIPHVEIPPFTPVTPADQRKNLDLMADAEIVLISDMPFGINNLTNLQGLEEVKGKIFFHKNALSGDYTNGKLVECLEALGKRKQVVYFGDHDEFLRRLKDSFSCHKGGNEDAD</sequence>
<keyword evidence="4" id="KW-1278">Translocase</keyword>
<organism evidence="6 7">
    <name type="scientific">Candidatus Blautia merdavium</name>
    <dbReference type="NCBI Taxonomy" id="2838494"/>
    <lineage>
        <taxon>Bacteria</taxon>
        <taxon>Bacillati</taxon>
        <taxon>Bacillota</taxon>
        <taxon>Clostridia</taxon>
        <taxon>Lachnospirales</taxon>
        <taxon>Lachnospiraceae</taxon>
        <taxon>Blautia</taxon>
    </lineage>
</organism>
<keyword evidence="3 6" id="KW-0067">ATP-binding</keyword>
<evidence type="ECO:0000313" key="6">
    <source>
        <dbReference type="EMBL" id="HJC64326.1"/>
    </source>
</evidence>
<evidence type="ECO:0000256" key="2">
    <source>
        <dbReference type="ARBA" id="ARBA00022741"/>
    </source>
</evidence>
<dbReference type="CDD" id="cd03214">
    <property type="entry name" value="ABC_Iron-Siderophores_B12_Hemin"/>
    <property type="match status" value="1"/>
</dbReference>
<dbReference type="InterPro" id="IPR003593">
    <property type="entry name" value="AAA+_ATPase"/>
</dbReference>
<reference evidence="6" key="2">
    <citation type="submission" date="2021-04" db="EMBL/GenBank/DDBJ databases">
        <authorList>
            <person name="Gilroy R."/>
        </authorList>
    </citation>
    <scope>NUCLEOTIDE SEQUENCE</scope>
    <source>
        <strain evidence="6">ChiBcec2-3848</strain>
    </source>
</reference>
<evidence type="ECO:0000256" key="3">
    <source>
        <dbReference type="ARBA" id="ARBA00022840"/>
    </source>
</evidence>
<accession>A0A9D2PRG3</accession>
<reference evidence="6" key="1">
    <citation type="journal article" date="2021" name="PeerJ">
        <title>Extensive microbial diversity within the chicken gut microbiome revealed by metagenomics and culture.</title>
        <authorList>
            <person name="Gilroy R."/>
            <person name="Ravi A."/>
            <person name="Getino M."/>
            <person name="Pursley I."/>
            <person name="Horton D.L."/>
            <person name="Alikhan N.F."/>
            <person name="Baker D."/>
            <person name="Gharbi K."/>
            <person name="Hall N."/>
            <person name="Watson M."/>
            <person name="Adriaenssens E.M."/>
            <person name="Foster-Nyarko E."/>
            <person name="Jarju S."/>
            <person name="Secka A."/>
            <person name="Antonio M."/>
            <person name="Oren A."/>
            <person name="Chaudhuri R.R."/>
            <person name="La Ragione R."/>
            <person name="Hildebrand F."/>
            <person name="Pallen M.J."/>
        </authorList>
    </citation>
    <scope>NUCLEOTIDE SEQUENCE</scope>
    <source>
        <strain evidence="6">ChiBcec2-3848</strain>
    </source>
</reference>
<evidence type="ECO:0000313" key="7">
    <source>
        <dbReference type="Proteomes" id="UP000823886"/>
    </source>
</evidence>
<dbReference type="NCBIfam" id="NF010068">
    <property type="entry name" value="PRK13548.1"/>
    <property type="match status" value="1"/>
</dbReference>
<dbReference type="GO" id="GO:0016887">
    <property type="term" value="F:ATP hydrolysis activity"/>
    <property type="evidence" value="ECO:0007669"/>
    <property type="project" value="InterPro"/>
</dbReference>
<gene>
    <name evidence="6" type="ORF">H9753_12040</name>
</gene>
<evidence type="ECO:0000256" key="1">
    <source>
        <dbReference type="ARBA" id="ARBA00022448"/>
    </source>
</evidence>
<dbReference type="EMBL" id="DWVZ01000158">
    <property type="protein sequence ID" value="HJC64326.1"/>
    <property type="molecule type" value="Genomic_DNA"/>
</dbReference>
<dbReference type="GO" id="GO:0005524">
    <property type="term" value="F:ATP binding"/>
    <property type="evidence" value="ECO:0007669"/>
    <property type="project" value="UniProtKB-KW"/>
</dbReference>
<name>A0A9D2PRG3_9FIRM</name>
<feature type="domain" description="ABC transporter" evidence="5">
    <location>
        <begin position="6"/>
        <end position="242"/>
    </location>
</feature>
<dbReference type="PANTHER" id="PTHR42794:SF1">
    <property type="entry name" value="HEMIN IMPORT ATP-BINDING PROTEIN HMUV"/>
    <property type="match status" value="1"/>
</dbReference>
<dbReference type="FunFam" id="3.40.50.300:FF:000134">
    <property type="entry name" value="Iron-enterobactin ABC transporter ATP-binding protein"/>
    <property type="match status" value="1"/>
</dbReference>
<protein>
    <submittedName>
        <fullName evidence="6">Heme ABC transporter ATP-binding protein</fullName>
    </submittedName>
</protein>
<dbReference type="PROSITE" id="PS00211">
    <property type="entry name" value="ABC_TRANSPORTER_1"/>
    <property type="match status" value="1"/>
</dbReference>
<proteinExistence type="predicted"/>
<dbReference type="InterPro" id="IPR027417">
    <property type="entry name" value="P-loop_NTPase"/>
</dbReference>
<dbReference type="Proteomes" id="UP000823886">
    <property type="component" value="Unassembled WGS sequence"/>
</dbReference>
<dbReference type="SMART" id="SM00382">
    <property type="entry name" value="AAA"/>
    <property type="match status" value="1"/>
</dbReference>
<keyword evidence="1" id="KW-0813">Transport</keyword>
<evidence type="ECO:0000259" key="5">
    <source>
        <dbReference type="PROSITE" id="PS50893"/>
    </source>
</evidence>
<comment type="caution">
    <text evidence="6">The sequence shown here is derived from an EMBL/GenBank/DDBJ whole genome shotgun (WGS) entry which is preliminary data.</text>
</comment>
<dbReference type="Gene3D" id="3.40.50.300">
    <property type="entry name" value="P-loop containing nucleotide triphosphate hydrolases"/>
    <property type="match status" value="1"/>
</dbReference>
<dbReference type="InterPro" id="IPR017871">
    <property type="entry name" value="ABC_transporter-like_CS"/>
</dbReference>
<evidence type="ECO:0000256" key="4">
    <source>
        <dbReference type="ARBA" id="ARBA00022967"/>
    </source>
</evidence>
<keyword evidence="2" id="KW-0547">Nucleotide-binding</keyword>